<evidence type="ECO:0000313" key="2">
    <source>
        <dbReference type="EMBL" id="VEB44391.1"/>
    </source>
</evidence>
<dbReference type="GO" id="GO:0016836">
    <property type="term" value="F:hydro-lyase activity"/>
    <property type="evidence" value="ECO:0007669"/>
    <property type="project" value="InterPro"/>
</dbReference>
<gene>
    <name evidence="2" type="ORF">NCTC9695_04881</name>
</gene>
<name>A0A3S5DLS5_CHRVL</name>
<accession>A0A3S5DLS5</accession>
<proteinExistence type="predicted"/>
<dbReference type="PROSITE" id="PS51383">
    <property type="entry name" value="YJEF_C_3"/>
    <property type="match status" value="1"/>
</dbReference>
<organism evidence="2 3">
    <name type="scientific">Chromobacterium violaceum</name>
    <dbReference type="NCBI Taxonomy" id="536"/>
    <lineage>
        <taxon>Bacteria</taxon>
        <taxon>Pseudomonadati</taxon>
        <taxon>Pseudomonadota</taxon>
        <taxon>Betaproteobacteria</taxon>
        <taxon>Neisseriales</taxon>
        <taxon>Chromobacteriaceae</taxon>
        <taxon>Chromobacterium</taxon>
    </lineage>
</organism>
<protein>
    <recommendedName>
        <fullName evidence="1">YjeF C-terminal domain-containing protein</fullName>
    </recommendedName>
</protein>
<dbReference type="EMBL" id="LR134182">
    <property type="protein sequence ID" value="VEB44391.1"/>
    <property type="molecule type" value="Genomic_DNA"/>
</dbReference>
<reference evidence="2 3" key="1">
    <citation type="submission" date="2018-12" db="EMBL/GenBank/DDBJ databases">
        <authorList>
            <consortium name="Pathogen Informatics"/>
        </authorList>
    </citation>
    <scope>NUCLEOTIDE SEQUENCE [LARGE SCALE GENOMIC DNA]</scope>
    <source>
        <strain evidence="2 3">NCTC9695</strain>
    </source>
</reference>
<feature type="domain" description="YjeF C-terminal" evidence="1">
    <location>
        <begin position="1"/>
        <end position="43"/>
    </location>
</feature>
<dbReference type="InterPro" id="IPR000631">
    <property type="entry name" value="CARKD"/>
</dbReference>
<evidence type="ECO:0000313" key="3">
    <source>
        <dbReference type="Proteomes" id="UP000275777"/>
    </source>
</evidence>
<dbReference type="Gene3D" id="3.40.1190.20">
    <property type="match status" value="1"/>
</dbReference>
<dbReference type="SUPFAM" id="SSF53613">
    <property type="entry name" value="Ribokinase-like"/>
    <property type="match status" value="1"/>
</dbReference>
<sequence length="43" mass="4277">MLTGLVAALLAQGLDAFDAASLAARLHAWPATATAPKAAARSD</sequence>
<dbReference type="AlphaFoldDB" id="A0A3S5DLS5"/>
<evidence type="ECO:0000259" key="1">
    <source>
        <dbReference type="PROSITE" id="PS51383"/>
    </source>
</evidence>
<dbReference type="InterPro" id="IPR029056">
    <property type="entry name" value="Ribokinase-like"/>
</dbReference>
<dbReference type="Proteomes" id="UP000275777">
    <property type="component" value="Chromosome"/>
</dbReference>